<dbReference type="PANTHER" id="PTHR46708:SF2">
    <property type="entry name" value="FIBRONECTIN TYPE-III DOMAIN-CONTAINING PROTEIN"/>
    <property type="match status" value="1"/>
</dbReference>
<dbReference type="InterPro" id="IPR050991">
    <property type="entry name" value="ECM_Regulatory_Proteins"/>
</dbReference>
<dbReference type="InterPro" id="IPR003961">
    <property type="entry name" value="FN3_dom"/>
</dbReference>
<dbReference type="SUPFAM" id="SSF49265">
    <property type="entry name" value="Fibronectin type III"/>
    <property type="match status" value="2"/>
</dbReference>
<dbReference type="Gene3D" id="2.60.120.890">
    <property type="entry name" value="BT2081, beta-jelly-roll domain"/>
    <property type="match status" value="1"/>
</dbReference>
<dbReference type="PANTHER" id="PTHR46708">
    <property type="entry name" value="TENASCIN"/>
    <property type="match status" value="1"/>
</dbReference>
<evidence type="ECO:0000256" key="2">
    <source>
        <dbReference type="SAM" id="SignalP"/>
    </source>
</evidence>
<dbReference type="Pfam" id="PF00041">
    <property type="entry name" value="fn3"/>
    <property type="match status" value="4"/>
</dbReference>
<reference evidence="4" key="1">
    <citation type="journal article" date="2021" name="PeerJ">
        <title>Extensive microbial diversity within the chicken gut microbiome revealed by metagenomics and culture.</title>
        <authorList>
            <person name="Gilroy R."/>
            <person name="Ravi A."/>
            <person name="Getino M."/>
            <person name="Pursley I."/>
            <person name="Horton D.L."/>
            <person name="Alikhan N.F."/>
            <person name="Baker D."/>
            <person name="Gharbi K."/>
            <person name="Hall N."/>
            <person name="Watson M."/>
            <person name="Adriaenssens E.M."/>
            <person name="Foster-Nyarko E."/>
            <person name="Jarju S."/>
            <person name="Secka A."/>
            <person name="Antonio M."/>
            <person name="Oren A."/>
            <person name="Chaudhuri R.R."/>
            <person name="La Ragione R."/>
            <person name="Hildebrand F."/>
            <person name="Pallen M.J."/>
        </authorList>
    </citation>
    <scope>NUCLEOTIDE SEQUENCE</scope>
    <source>
        <strain evidence="4">MalCec1-1739</strain>
    </source>
</reference>
<feature type="chain" id="PRO_5038910929" evidence="2">
    <location>
        <begin position="23"/>
        <end position="1303"/>
    </location>
</feature>
<organism evidence="4 5">
    <name type="scientific">Candidatus Avibacteroides avistercoris</name>
    <dbReference type="NCBI Taxonomy" id="2840690"/>
    <lineage>
        <taxon>Bacteria</taxon>
        <taxon>Pseudomonadati</taxon>
        <taxon>Bacteroidota</taxon>
        <taxon>Bacteroidia</taxon>
        <taxon>Bacteroidales</taxon>
        <taxon>Bacteroidaceae</taxon>
        <taxon>Bacteroidaceae incertae sedis</taxon>
        <taxon>Candidatus Avibacteroides</taxon>
    </lineage>
</organism>
<sequence length="1303" mass="136421">MRLLRRIAAAVAVVCALTPAMAQGLLPLTVNEDTFYDNNIFISKDNTSADGAEIRTGDGWGAFTMAIDGVPGRLTLQYTRNSYGKNREMGFQESPDKSAWTDILVTDPPTSWTDLSSLLKPETRYIRFWYSADYKFGDIWTKIGYVRNIYIGKAIAASAGSLSFETEAGMTQTKEFDLAVTNLKGDLHLSCSDPDFTVTPSTVTRDEALGAGTVRVSVTYRPTSAVSAEARLTIADTGYADNSETVALDGRIMPSTPVAGGATDVTSTSFVANWEAPLDFEYLLTVTQDSEVLPGYSDLVCRGSSRLVDGLQPGMTYSYNVKARNSDMVSAASEAVAVTLHVPSVEAGSFGTFSTTAGSAVSQATEVTTEYLAGDVTLSLKHGGEFSLSDEVIPAGETSPIMLEVTYSPLAIGESRDTLVMESPYLSPLIIPLYGINSLPAPEVLEASDVTNSGFTAHWTAVDGATDYRLTVETADGVPVPSYNGLATGDVTSYAVTNLVPATDYVYYVRSVAGGVVSDGQSDMMSVTTADGAVITYSHTPKDFVVVNGSSVSQTLRISGTNVFGGITAGISGSEAFSIDVSSLPVGGGLVTVTFTPDGFGTYDAALSLSASGAETVTIDLRGLSTPARPTGLTASQVGTSSFTAGWQKVDGAEGYVMTLRRGSVTVPGYEALALGDVAEYTVDGLAEATSYNYSVRAVAAGVEGEASDYTQARTLFTPVVEAVAIAGTSAIVRWNEPYKADSYLLTLKQGGSPVSGYDRMPVTSAVRTVEGLAPSTAYTCTVTAVFGGTEVESHETSFTTATAGHAQGNQLNNSGFEEWEGSGDTHEPVDWNSFGTMTGSMSSMASMAGIRMEESSDVRPGTAGSKSVRIWTGSVFGVNANGNLTTGRINAGSMSPADAANHNFTVTDDEAFSERIDARPDSLTVWVKYTAADASSLARVAAIIHDNYSYRDPSGSDPNADSHVVGTAEMNYSSDGGGWQRLSIPFNYRDNGLSPDFMLVTFSSNMTPGGGSANDAVIVDDLHLVYKPSLTVGTLQRTSYSPGDVIALDYELSGSMSVPNINADANVVRLEISDKAGSFASPRVIASMVTDGSGTIAGALPDDLEAGSLYKARVVTTNYPMRSEAAGTFTVTSVGTPRITASIDPTFEANIGSVPATRQLNVAGENLGSEIFLSLTSDVFDLSADILPATGGTVTVTYSPNVEGEDAARLVIRSAGAEDVIVELRGVAAAPTSLSDIIADDDALTVYPSPVIDVARLMGVDGGERYSVYSIDGRMVLSGYLTDASFDASALPGGTYVITVGG</sequence>
<feature type="non-terminal residue" evidence="4">
    <location>
        <position position="1303"/>
    </location>
</feature>
<feature type="domain" description="Fibronectin type-III" evidence="3">
    <location>
        <begin position="629"/>
        <end position="718"/>
    </location>
</feature>
<comment type="caution">
    <text evidence="4">The sequence shown here is derived from an EMBL/GenBank/DDBJ whole genome shotgun (WGS) entry which is preliminary data.</text>
</comment>
<evidence type="ECO:0000313" key="4">
    <source>
        <dbReference type="EMBL" id="HJD53322.1"/>
    </source>
</evidence>
<dbReference type="Gene3D" id="2.60.40.10">
    <property type="entry name" value="Immunoglobulins"/>
    <property type="match status" value="4"/>
</dbReference>
<dbReference type="SMART" id="SM00060">
    <property type="entry name" value="FN3"/>
    <property type="match status" value="4"/>
</dbReference>
<keyword evidence="1" id="KW-0677">Repeat</keyword>
<feature type="signal peptide" evidence="2">
    <location>
        <begin position="1"/>
        <end position="22"/>
    </location>
</feature>
<dbReference type="Proteomes" id="UP000787625">
    <property type="component" value="Unassembled WGS sequence"/>
</dbReference>
<dbReference type="PROSITE" id="PS50853">
    <property type="entry name" value="FN3"/>
    <property type="match status" value="4"/>
</dbReference>
<proteinExistence type="predicted"/>
<gene>
    <name evidence="4" type="ORF">IAA93_06330</name>
</gene>
<feature type="domain" description="Fibronectin type-III" evidence="3">
    <location>
        <begin position="441"/>
        <end position="532"/>
    </location>
</feature>
<protein>
    <submittedName>
        <fullName evidence="4">Fibronectin type III domain-containing protein</fullName>
    </submittedName>
</protein>
<feature type="domain" description="Fibronectin type-III" evidence="3">
    <location>
        <begin position="253"/>
        <end position="343"/>
    </location>
</feature>
<dbReference type="InterPro" id="IPR038653">
    <property type="entry name" value="Put_CMD_sf"/>
</dbReference>
<dbReference type="InterPro" id="IPR013783">
    <property type="entry name" value="Ig-like_fold"/>
</dbReference>
<name>A0A9D2UJ04_9BACT</name>
<dbReference type="EMBL" id="DWUP01000146">
    <property type="protein sequence ID" value="HJD53322.1"/>
    <property type="molecule type" value="Genomic_DNA"/>
</dbReference>
<evidence type="ECO:0000256" key="1">
    <source>
        <dbReference type="ARBA" id="ARBA00022737"/>
    </source>
</evidence>
<reference evidence="4" key="2">
    <citation type="submission" date="2021-04" db="EMBL/GenBank/DDBJ databases">
        <authorList>
            <person name="Gilroy R."/>
        </authorList>
    </citation>
    <scope>NUCLEOTIDE SEQUENCE</scope>
    <source>
        <strain evidence="4">MalCec1-1739</strain>
    </source>
</reference>
<accession>A0A9D2UJ04</accession>
<evidence type="ECO:0000313" key="5">
    <source>
        <dbReference type="Proteomes" id="UP000787625"/>
    </source>
</evidence>
<dbReference type="CDD" id="cd00063">
    <property type="entry name" value="FN3"/>
    <property type="match status" value="4"/>
</dbReference>
<evidence type="ECO:0000259" key="3">
    <source>
        <dbReference type="PROSITE" id="PS50853"/>
    </source>
</evidence>
<feature type="domain" description="Fibronectin type-III" evidence="3">
    <location>
        <begin position="719"/>
        <end position="807"/>
    </location>
</feature>
<keyword evidence="2" id="KW-0732">Signal</keyword>
<dbReference type="InterPro" id="IPR036116">
    <property type="entry name" value="FN3_sf"/>
</dbReference>